<accession>F9VYJ2</accession>
<dbReference type="GO" id="GO:0004519">
    <property type="term" value="F:endonuclease activity"/>
    <property type="evidence" value="ECO:0007669"/>
    <property type="project" value="UniProtKB-KW"/>
</dbReference>
<keyword evidence="1" id="KW-0255">Endonuclease</keyword>
<protein>
    <submittedName>
        <fullName evidence="1">Putative HNH endonuclease</fullName>
    </submittedName>
</protein>
<evidence type="ECO:0000313" key="2">
    <source>
        <dbReference type="Proteomes" id="UP000003558"/>
    </source>
</evidence>
<dbReference type="EMBL" id="BACI01000089">
    <property type="protein sequence ID" value="GAA13681.1"/>
    <property type="molecule type" value="Genomic_DNA"/>
</dbReference>
<keyword evidence="1" id="KW-0540">Nuclease</keyword>
<gene>
    <name evidence="1" type="ORF">GOALK_089_00040</name>
</gene>
<dbReference type="AlphaFoldDB" id="F9VYJ2"/>
<organism evidence="1 2">
    <name type="scientific">Gordonia alkanivorans NBRC 16433</name>
    <dbReference type="NCBI Taxonomy" id="1027371"/>
    <lineage>
        <taxon>Bacteria</taxon>
        <taxon>Bacillati</taxon>
        <taxon>Actinomycetota</taxon>
        <taxon>Actinomycetes</taxon>
        <taxon>Mycobacteriales</taxon>
        <taxon>Gordoniaceae</taxon>
        <taxon>Gordonia</taxon>
    </lineage>
</organism>
<comment type="caution">
    <text evidence="1">The sequence shown here is derived from an EMBL/GenBank/DDBJ whole genome shotgun (WGS) entry which is preliminary data.</text>
</comment>
<evidence type="ECO:0000313" key="1">
    <source>
        <dbReference type="EMBL" id="GAA13681.1"/>
    </source>
</evidence>
<dbReference type="STRING" id="1027371.GOALK_089_00040"/>
<dbReference type="eggNOG" id="COG1403">
    <property type="taxonomic scope" value="Bacteria"/>
</dbReference>
<sequence>MRGTAAVMIDTDTTSLDAHFDQLVEITAPSDDPTGRTTYAQLEFWRLIRNVAGHQIATHAATLDSLGVAEKPGRPPRNC</sequence>
<keyword evidence="1" id="KW-0378">Hydrolase</keyword>
<name>F9VYJ2_9ACTN</name>
<dbReference type="Proteomes" id="UP000003558">
    <property type="component" value="Unassembled WGS sequence"/>
</dbReference>
<reference evidence="1 2" key="1">
    <citation type="submission" date="2011-05" db="EMBL/GenBank/DDBJ databases">
        <title>Whole genome shotgun sequence of Gordonia alkanivorans NBRC 16433.</title>
        <authorList>
            <person name="Hosoyama A."/>
            <person name="Nakamura S."/>
            <person name="Takarada H."/>
            <person name="Tsuchikane K."/>
            <person name="Yamazaki S."/>
            <person name="Fujita N."/>
        </authorList>
    </citation>
    <scope>NUCLEOTIDE SEQUENCE [LARGE SCALE GENOMIC DNA]</scope>
    <source>
        <strain evidence="1 2">NBRC 16433</strain>
    </source>
</reference>
<proteinExistence type="predicted"/>